<dbReference type="Pfam" id="PF05016">
    <property type="entry name" value="ParE_toxin"/>
    <property type="match status" value="1"/>
</dbReference>
<gene>
    <name evidence="3" type="ORF">GTP77_17140</name>
</gene>
<organism evidence="3 4">
    <name type="scientific">Pseudoduganella aquatica</name>
    <dbReference type="NCBI Taxonomy" id="2660641"/>
    <lineage>
        <taxon>Bacteria</taxon>
        <taxon>Pseudomonadati</taxon>
        <taxon>Pseudomonadota</taxon>
        <taxon>Betaproteobacteria</taxon>
        <taxon>Burkholderiales</taxon>
        <taxon>Oxalobacteraceae</taxon>
        <taxon>Telluria group</taxon>
        <taxon>Pseudoduganella</taxon>
    </lineage>
</organism>
<evidence type="ECO:0000313" key="3">
    <source>
        <dbReference type="EMBL" id="MYN09053.1"/>
    </source>
</evidence>
<evidence type="ECO:0000256" key="1">
    <source>
        <dbReference type="ARBA" id="ARBA00006226"/>
    </source>
</evidence>
<reference evidence="3 4" key="1">
    <citation type="submission" date="2019-12" db="EMBL/GenBank/DDBJ databases">
        <title>Novel species isolated from a subtropical stream in China.</title>
        <authorList>
            <person name="Lu H."/>
        </authorList>
    </citation>
    <scope>NUCLEOTIDE SEQUENCE [LARGE SCALE GENOMIC DNA]</scope>
    <source>
        <strain evidence="3 4">FT127W</strain>
    </source>
</reference>
<dbReference type="EMBL" id="WWCU01000019">
    <property type="protein sequence ID" value="MYN09053.1"/>
    <property type="molecule type" value="Genomic_DNA"/>
</dbReference>
<sequence>MAWQIDYSTAARKQLRKLDTAISARIIHFLETRVAPSPRSVGKPLHGHLSSYWSYRMGNYRIICELDDGILRVLVVTVGHRRDVYKP</sequence>
<comment type="similarity">
    <text evidence="1">Belongs to the RelE toxin family.</text>
</comment>
<dbReference type="AlphaFoldDB" id="A0A7X4HE26"/>
<dbReference type="Proteomes" id="UP000450676">
    <property type="component" value="Unassembled WGS sequence"/>
</dbReference>
<dbReference type="InterPro" id="IPR035093">
    <property type="entry name" value="RelE/ParE_toxin_dom_sf"/>
</dbReference>
<protein>
    <submittedName>
        <fullName evidence="3">Type II toxin-antitoxin system mRNA interferase toxin, RelE/StbE family</fullName>
    </submittedName>
</protein>
<evidence type="ECO:0000313" key="4">
    <source>
        <dbReference type="Proteomes" id="UP000450676"/>
    </source>
</evidence>
<comment type="caution">
    <text evidence="3">The sequence shown here is derived from an EMBL/GenBank/DDBJ whole genome shotgun (WGS) entry which is preliminary data.</text>
</comment>
<proteinExistence type="inferred from homology"/>
<dbReference type="PANTHER" id="PTHR35601">
    <property type="entry name" value="TOXIN RELE"/>
    <property type="match status" value="1"/>
</dbReference>
<dbReference type="PANTHER" id="PTHR35601:SF1">
    <property type="entry name" value="TOXIN RELE"/>
    <property type="match status" value="1"/>
</dbReference>
<keyword evidence="4" id="KW-1185">Reference proteome</keyword>
<dbReference type="RefSeq" id="WP_161073362.1">
    <property type="nucleotide sequence ID" value="NZ_CP086370.1"/>
</dbReference>
<dbReference type="SUPFAM" id="SSF143011">
    <property type="entry name" value="RelE-like"/>
    <property type="match status" value="1"/>
</dbReference>
<accession>A0A7X4HE26</accession>
<name>A0A7X4HE26_9BURK</name>
<dbReference type="Gene3D" id="3.30.2310.20">
    <property type="entry name" value="RelE-like"/>
    <property type="match status" value="1"/>
</dbReference>
<dbReference type="NCBIfam" id="TIGR02385">
    <property type="entry name" value="RelE_StbE"/>
    <property type="match status" value="1"/>
</dbReference>
<keyword evidence="2" id="KW-1277">Toxin-antitoxin system</keyword>
<evidence type="ECO:0000256" key="2">
    <source>
        <dbReference type="ARBA" id="ARBA00022649"/>
    </source>
</evidence>
<dbReference type="InterPro" id="IPR007712">
    <property type="entry name" value="RelE/ParE_toxin"/>
</dbReference>